<evidence type="ECO:0000256" key="1">
    <source>
        <dbReference type="ARBA" id="ARBA00000085"/>
    </source>
</evidence>
<protein>
    <recommendedName>
        <fullName evidence="2">histidine kinase</fullName>
        <ecNumber evidence="2">2.7.13.3</ecNumber>
    </recommendedName>
</protein>
<dbReference type="InterPro" id="IPR004358">
    <property type="entry name" value="Sig_transdc_His_kin-like_C"/>
</dbReference>
<gene>
    <name evidence="11" type="ORF">COT20_01545</name>
</gene>
<dbReference type="SUPFAM" id="SSF55785">
    <property type="entry name" value="PYP-like sensor domain (PAS domain)"/>
    <property type="match status" value="1"/>
</dbReference>
<dbReference type="InterPro" id="IPR005467">
    <property type="entry name" value="His_kinase_dom"/>
</dbReference>
<dbReference type="EC" id="2.7.13.3" evidence="2"/>
<feature type="domain" description="Histidine kinase" evidence="10">
    <location>
        <begin position="221"/>
        <end position="443"/>
    </location>
</feature>
<dbReference type="AlphaFoldDB" id="A0A2M6XUH4"/>
<dbReference type="InterPro" id="IPR035965">
    <property type="entry name" value="PAS-like_dom_sf"/>
</dbReference>
<dbReference type="FunFam" id="3.30.565.10:FF:000006">
    <property type="entry name" value="Sensor histidine kinase WalK"/>
    <property type="match status" value="1"/>
</dbReference>
<dbReference type="PANTHER" id="PTHR42878">
    <property type="entry name" value="TWO-COMPONENT HISTIDINE KINASE"/>
    <property type="match status" value="1"/>
</dbReference>
<keyword evidence="5" id="KW-0547">Nucleotide-binding</keyword>
<dbReference type="InterPro" id="IPR003594">
    <property type="entry name" value="HATPase_dom"/>
</dbReference>
<dbReference type="PROSITE" id="PS50109">
    <property type="entry name" value="HIS_KIN"/>
    <property type="match status" value="1"/>
</dbReference>
<dbReference type="PANTHER" id="PTHR42878:SF7">
    <property type="entry name" value="SENSOR HISTIDINE KINASE GLRK"/>
    <property type="match status" value="1"/>
</dbReference>
<dbReference type="Gene3D" id="3.30.450.20">
    <property type="entry name" value="PAS domain"/>
    <property type="match status" value="1"/>
</dbReference>
<dbReference type="EMBL" id="PEXQ01000039">
    <property type="protein sequence ID" value="PIU15504.1"/>
    <property type="molecule type" value="Genomic_DNA"/>
</dbReference>
<evidence type="ECO:0000256" key="6">
    <source>
        <dbReference type="ARBA" id="ARBA00022777"/>
    </source>
</evidence>
<dbReference type="SMART" id="SM00388">
    <property type="entry name" value="HisKA"/>
    <property type="match status" value="1"/>
</dbReference>
<evidence type="ECO:0000313" key="12">
    <source>
        <dbReference type="Proteomes" id="UP000229784"/>
    </source>
</evidence>
<dbReference type="GO" id="GO:0007234">
    <property type="term" value="P:osmosensory signaling via phosphorelay pathway"/>
    <property type="evidence" value="ECO:0007669"/>
    <property type="project" value="TreeGrafter"/>
</dbReference>
<keyword evidence="4" id="KW-0808">Transferase</keyword>
<dbReference type="GO" id="GO:0000156">
    <property type="term" value="F:phosphorelay response regulator activity"/>
    <property type="evidence" value="ECO:0007669"/>
    <property type="project" value="TreeGrafter"/>
</dbReference>
<keyword evidence="8" id="KW-0902">Two-component regulatory system</keyword>
<dbReference type="SUPFAM" id="SSF47384">
    <property type="entry name" value="Homodimeric domain of signal transducing histidine kinase"/>
    <property type="match status" value="1"/>
</dbReference>
<dbReference type="SMART" id="SM00387">
    <property type="entry name" value="HATPase_c"/>
    <property type="match status" value="1"/>
</dbReference>
<comment type="catalytic activity">
    <reaction evidence="1">
        <text>ATP + protein L-histidine = ADP + protein N-phospho-L-histidine.</text>
        <dbReference type="EC" id="2.7.13.3"/>
    </reaction>
</comment>
<feature type="coiled-coil region" evidence="9">
    <location>
        <begin position="55"/>
        <end position="107"/>
    </location>
</feature>
<dbReference type="InterPro" id="IPR036097">
    <property type="entry name" value="HisK_dim/P_sf"/>
</dbReference>
<dbReference type="CDD" id="cd00075">
    <property type="entry name" value="HATPase"/>
    <property type="match status" value="1"/>
</dbReference>
<evidence type="ECO:0000256" key="2">
    <source>
        <dbReference type="ARBA" id="ARBA00012438"/>
    </source>
</evidence>
<dbReference type="InterPro" id="IPR003661">
    <property type="entry name" value="HisK_dim/P_dom"/>
</dbReference>
<reference evidence="12" key="1">
    <citation type="submission" date="2017-09" db="EMBL/GenBank/DDBJ databases">
        <title>Depth-based differentiation of microbial function through sediment-hosted aquifers and enrichment of novel symbionts in the deep terrestrial subsurface.</title>
        <authorList>
            <person name="Probst A.J."/>
            <person name="Ladd B."/>
            <person name="Jarett J.K."/>
            <person name="Geller-Mcgrath D.E."/>
            <person name="Sieber C.M.K."/>
            <person name="Emerson J.B."/>
            <person name="Anantharaman K."/>
            <person name="Thomas B.C."/>
            <person name="Malmstrom R."/>
            <person name="Stieglmeier M."/>
            <person name="Klingl A."/>
            <person name="Woyke T."/>
            <person name="Ryan C.M."/>
            <person name="Banfield J.F."/>
        </authorList>
    </citation>
    <scope>NUCLEOTIDE SEQUENCE [LARGE SCALE GENOMIC DNA]</scope>
</reference>
<evidence type="ECO:0000313" key="11">
    <source>
        <dbReference type="EMBL" id="PIU15504.1"/>
    </source>
</evidence>
<evidence type="ECO:0000256" key="9">
    <source>
        <dbReference type="SAM" id="Coils"/>
    </source>
</evidence>
<accession>A0A2M6XUH4</accession>
<dbReference type="Gene3D" id="1.10.287.130">
    <property type="match status" value="1"/>
</dbReference>
<dbReference type="PRINTS" id="PR00344">
    <property type="entry name" value="BCTRLSENSOR"/>
</dbReference>
<name>A0A2M6XUH4_9BACT</name>
<dbReference type="InterPro" id="IPR036890">
    <property type="entry name" value="HATPase_C_sf"/>
</dbReference>
<dbReference type="Proteomes" id="UP000229784">
    <property type="component" value="Unassembled WGS sequence"/>
</dbReference>
<comment type="caution">
    <text evidence="11">The sequence shown here is derived from an EMBL/GenBank/DDBJ whole genome shotgun (WGS) entry which is preliminary data.</text>
</comment>
<dbReference type="GO" id="GO:0000155">
    <property type="term" value="F:phosphorelay sensor kinase activity"/>
    <property type="evidence" value="ECO:0007669"/>
    <property type="project" value="InterPro"/>
</dbReference>
<evidence type="ECO:0000256" key="7">
    <source>
        <dbReference type="ARBA" id="ARBA00022840"/>
    </source>
</evidence>
<keyword evidence="7" id="KW-0067">ATP-binding</keyword>
<evidence type="ECO:0000259" key="10">
    <source>
        <dbReference type="PROSITE" id="PS50109"/>
    </source>
</evidence>
<dbReference type="InterPro" id="IPR050351">
    <property type="entry name" value="BphY/WalK/GraS-like"/>
</dbReference>
<evidence type="ECO:0000256" key="3">
    <source>
        <dbReference type="ARBA" id="ARBA00022553"/>
    </source>
</evidence>
<dbReference type="GO" id="GO:0030295">
    <property type="term" value="F:protein kinase activator activity"/>
    <property type="evidence" value="ECO:0007669"/>
    <property type="project" value="TreeGrafter"/>
</dbReference>
<evidence type="ECO:0000256" key="5">
    <source>
        <dbReference type="ARBA" id="ARBA00022741"/>
    </source>
</evidence>
<keyword evidence="3" id="KW-0597">Phosphoprotein</keyword>
<sequence>MEKNSSYKEVIKDNIKETELQTSIDEPFAPSQRRKEELVELDRIAKMLVRRDLALTEMREKREEEFQELEKRTKELTESKQALLNILEDIEEERKKAEKERDKTLAIIKNFADGLLMIESGFITLFNPKAVEFFKISDNEIIGKNIEFFDKHQTLFTLFDLIKQKGSSFLRAELKMANDLILEVSGVCINREGACEAQIIILHDITREKMMERMKTEFVSIAAHQLRTPLSAIKWILSMLLGGDVGEMSFEQKELLERTYQSNERMIHLVNDLLNTTRIEEGKFLTKIVPQDIGDLVKKIVKSSFEEEVKRKGLNFDCQLPKGRLPKVDADVDKLTLAIQNLMDNALNYTKTGGIKITLSFNKDENSFLFSIIDTGIGISKEEQPRVFSKFFRSSMAVKTETEGSGLGLFITKNIIDAHGGRIWFESQEGQGSSFYFSLPVIKD</sequence>
<proteinExistence type="predicted"/>
<dbReference type="Pfam" id="PF02518">
    <property type="entry name" value="HATPase_c"/>
    <property type="match status" value="1"/>
</dbReference>
<dbReference type="CDD" id="cd00082">
    <property type="entry name" value="HisKA"/>
    <property type="match status" value="1"/>
</dbReference>
<dbReference type="SUPFAM" id="SSF55874">
    <property type="entry name" value="ATPase domain of HSP90 chaperone/DNA topoisomerase II/histidine kinase"/>
    <property type="match status" value="1"/>
</dbReference>
<keyword evidence="9" id="KW-0175">Coiled coil</keyword>
<dbReference type="Gene3D" id="3.30.565.10">
    <property type="entry name" value="Histidine kinase-like ATPase, C-terminal domain"/>
    <property type="match status" value="1"/>
</dbReference>
<dbReference type="GO" id="GO:0005524">
    <property type="term" value="F:ATP binding"/>
    <property type="evidence" value="ECO:0007669"/>
    <property type="project" value="UniProtKB-KW"/>
</dbReference>
<keyword evidence="6" id="KW-0418">Kinase</keyword>
<evidence type="ECO:0000256" key="4">
    <source>
        <dbReference type="ARBA" id="ARBA00022679"/>
    </source>
</evidence>
<evidence type="ECO:0000256" key="8">
    <source>
        <dbReference type="ARBA" id="ARBA00023012"/>
    </source>
</evidence>
<organism evidence="11 12">
    <name type="scientific">bacterium (Candidatus Gribaldobacteria) CG08_land_8_20_14_0_20_39_15</name>
    <dbReference type="NCBI Taxonomy" id="2014273"/>
    <lineage>
        <taxon>Bacteria</taxon>
        <taxon>Candidatus Gribaldobacteria</taxon>
    </lineage>
</organism>
<dbReference type="Pfam" id="PF00512">
    <property type="entry name" value="HisKA"/>
    <property type="match status" value="1"/>
</dbReference>